<organism evidence="2">
    <name type="scientific">Eucalyptus grandis</name>
    <name type="common">Flooded gum</name>
    <dbReference type="NCBI Taxonomy" id="71139"/>
    <lineage>
        <taxon>Eukaryota</taxon>
        <taxon>Viridiplantae</taxon>
        <taxon>Streptophyta</taxon>
        <taxon>Embryophyta</taxon>
        <taxon>Tracheophyta</taxon>
        <taxon>Spermatophyta</taxon>
        <taxon>Magnoliopsida</taxon>
        <taxon>eudicotyledons</taxon>
        <taxon>Gunneridae</taxon>
        <taxon>Pentapetalae</taxon>
        <taxon>rosids</taxon>
        <taxon>malvids</taxon>
        <taxon>Myrtales</taxon>
        <taxon>Myrtaceae</taxon>
        <taxon>Myrtoideae</taxon>
        <taxon>Eucalypteae</taxon>
        <taxon>Eucalyptus</taxon>
    </lineage>
</organism>
<accession>A0A058ZXY3</accession>
<dbReference type="Gene3D" id="1.10.110.10">
    <property type="entry name" value="Plant lipid-transfer and hydrophobic proteins"/>
    <property type="match status" value="1"/>
</dbReference>
<feature type="domain" description="Bifunctional inhibitor/plant lipid transfer protein/seed storage helical" evidence="1">
    <location>
        <begin position="10"/>
        <end position="85"/>
    </location>
</feature>
<dbReference type="eggNOG" id="ENOG502S8HV">
    <property type="taxonomic scope" value="Eukaryota"/>
</dbReference>
<dbReference type="Pfam" id="PF14368">
    <property type="entry name" value="LTP_2"/>
    <property type="match status" value="1"/>
</dbReference>
<dbReference type="Gramene" id="KCW46226">
    <property type="protein sequence ID" value="KCW46226"/>
    <property type="gene ID" value="EUGRSUZ_K00114"/>
</dbReference>
<reference evidence="2" key="1">
    <citation type="submission" date="2013-07" db="EMBL/GenBank/DDBJ databases">
        <title>The genome of Eucalyptus grandis.</title>
        <authorList>
            <person name="Schmutz J."/>
            <person name="Hayes R."/>
            <person name="Myburg A."/>
            <person name="Tuskan G."/>
            <person name="Grattapaglia D."/>
            <person name="Rokhsar D.S."/>
        </authorList>
    </citation>
    <scope>NUCLEOTIDE SEQUENCE</scope>
    <source>
        <tissue evidence="2">Leaf extractions</tissue>
    </source>
</reference>
<proteinExistence type="predicted"/>
<name>A0A058ZXY3_EUCGR</name>
<sequence length="92" mass="10140">MSNELVHGQTSPSQCKEERKQLESNCRPVIFGRQPTPQCCARVRATHVECVCPYVTPKLAALLGVDRTIKQIEGCGRTVPRNFKCGSVTTPP</sequence>
<dbReference type="InterPro" id="IPR036312">
    <property type="entry name" value="Bifun_inhib/LTP/seed_sf"/>
</dbReference>
<dbReference type="InterPro" id="IPR016140">
    <property type="entry name" value="Bifunc_inhib/LTP/seed_store"/>
</dbReference>
<evidence type="ECO:0000313" key="2">
    <source>
        <dbReference type="EMBL" id="KCW46226.1"/>
    </source>
</evidence>
<evidence type="ECO:0000259" key="1">
    <source>
        <dbReference type="Pfam" id="PF14368"/>
    </source>
</evidence>
<dbReference type="PANTHER" id="PTHR33286">
    <property type="entry name" value="BIFUNCTIONAL INHIBITOR/LIPID-TRANSFER PROTEIN/SEED STORAGE 2S ALBUMIN SUPERFAMILY PROTEIN"/>
    <property type="match status" value="1"/>
</dbReference>
<dbReference type="AlphaFoldDB" id="A0A058ZXY3"/>
<dbReference type="OMA" id="GRNVPQH"/>
<dbReference type="PANTHER" id="PTHR33286:SF7">
    <property type="entry name" value="BIFUNCTIONAL INHIBITOR_PLANT LIPID TRANSFER PROTEIN_SEED STORAGE HELICAL DOMAIN-CONTAINING PROTEIN"/>
    <property type="match status" value="1"/>
</dbReference>
<dbReference type="SUPFAM" id="SSF47699">
    <property type="entry name" value="Bifunctional inhibitor/lipid-transfer protein/seed storage 2S albumin"/>
    <property type="match status" value="1"/>
</dbReference>
<dbReference type="EMBL" id="KK198763">
    <property type="protein sequence ID" value="KCW46226.1"/>
    <property type="molecule type" value="Genomic_DNA"/>
</dbReference>
<protein>
    <recommendedName>
        <fullName evidence="1">Bifunctional inhibitor/plant lipid transfer protein/seed storage helical domain-containing protein</fullName>
    </recommendedName>
</protein>
<gene>
    <name evidence="2" type="ORF">EUGRSUZ_K00114</name>
</gene>
<dbReference type="InParanoid" id="A0A058ZXY3"/>